<evidence type="ECO:0000256" key="1">
    <source>
        <dbReference type="SAM" id="MobiDB-lite"/>
    </source>
</evidence>
<reference evidence="4" key="1">
    <citation type="submission" date="2016-10" db="EMBL/GenBank/DDBJ databases">
        <authorList>
            <person name="Varghese N."/>
            <person name="Submissions S."/>
        </authorList>
    </citation>
    <scope>NUCLEOTIDE SEQUENCE [LARGE SCALE GENOMIC DNA]</scope>
    <source>
        <strain evidence="4">DSM 25329</strain>
    </source>
</reference>
<dbReference type="PROSITE" id="PS50943">
    <property type="entry name" value="HTH_CROC1"/>
    <property type="match status" value="1"/>
</dbReference>
<dbReference type="AlphaFoldDB" id="A0A1G7U502"/>
<evidence type="ECO:0000313" key="3">
    <source>
        <dbReference type="EMBL" id="SDG42543.1"/>
    </source>
</evidence>
<keyword evidence="4" id="KW-1185">Reference proteome</keyword>
<dbReference type="Gene3D" id="1.10.260.40">
    <property type="entry name" value="lambda repressor-like DNA-binding domains"/>
    <property type="match status" value="1"/>
</dbReference>
<dbReference type="Pfam" id="PF01381">
    <property type="entry name" value="HTH_3"/>
    <property type="match status" value="1"/>
</dbReference>
<name>A0A1G7U502_9BACT</name>
<feature type="compositionally biased region" description="Polar residues" evidence="1">
    <location>
        <begin position="108"/>
        <end position="119"/>
    </location>
</feature>
<proteinExistence type="predicted"/>
<dbReference type="RefSeq" id="WP_090156151.1">
    <property type="nucleotide sequence ID" value="NZ_FNAN01000018.1"/>
</dbReference>
<dbReference type="GO" id="GO:0003677">
    <property type="term" value="F:DNA binding"/>
    <property type="evidence" value="ECO:0007669"/>
    <property type="project" value="InterPro"/>
</dbReference>
<gene>
    <name evidence="3" type="ORF">SAMN04487996_118159</name>
</gene>
<dbReference type="SUPFAM" id="SSF47413">
    <property type="entry name" value="lambda repressor-like DNA-binding domains"/>
    <property type="match status" value="1"/>
</dbReference>
<dbReference type="SMART" id="SM00530">
    <property type="entry name" value="HTH_XRE"/>
    <property type="match status" value="1"/>
</dbReference>
<dbReference type="Proteomes" id="UP000198748">
    <property type="component" value="Unassembled WGS sequence"/>
</dbReference>
<accession>A0A1G7U502</accession>
<protein>
    <submittedName>
        <fullName evidence="3">Helix-turn-helix</fullName>
    </submittedName>
</protein>
<dbReference type="InterPro" id="IPR010982">
    <property type="entry name" value="Lambda_DNA-bd_dom_sf"/>
</dbReference>
<dbReference type="EMBL" id="FNAN01000018">
    <property type="protein sequence ID" value="SDG42543.1"/>
    <property type="molecule type" value="Genomic_DNA"/>
</dbReference>
<dbReference type="CDD" id="cd00093">
    <property type="entry name" value="HTH_XRE"/>
    <property type="match status" value="1"/>
</dbReference>
<sequence>MKTREDLLKSPAYWLTDVQIEVFNLLNSYMEENNLTQKQVAEKLNVSPSYVSQILNGNFNFTISKLIELALLVGKAPIIKFETIEQILNAEAAQVQAESKSRKKKIASLNSPVSNISVS</sequence>
<dbReference type="OrthoDB" id="678731at2"/>
<dbReference type="InterPro" id="IPR001387">
    <property type="entry name" value="Cro/C1-type_HTH"/>
</dbReference>
<feature type="domain" description="HTH cro/C1-type" evidence="2">
    <location>
        <begin position="26"/>
        <end position="81"/>
    </location>
</feature>
<dbReference type="STRING" id="659014.SAMN04487996_118159"/>
<organism evidence="3 4">
    <name type="scientific">Dyadobacter soli</name>
    <dbReference type="NCBI Taxonomy" id="659014"/>
    <lineage>
        <taxon>Bacteria</taxon>
        <taxon>Pseudomonadati</taxon>
        <taxon>Bacteroidota</taxon>
        <taxon>Cytophagia</taxon>
        <taxon>Cytophagales</taxon>
        <taxon>Spirosomataceae</taxon>
        <taxon>Dyadobacter</taxon>
    </lineage>
</organism>
<feature type="region of interest" description="Disordered" evidence="1">
    <location>
        <begin position="97"/>
        <end position="119"/>
    </location>
</feature>
<evidence type="ECO:0000259" key="2">
    <source>
        <dbReference type="PROSITE" id="PS50943"/>
    </source>
</evidence>
<evidence type="ECO:0000313" key="4">
    <source>
        <dbReference type="Proteomes" id="UP000198748"/>
    </source>
</evidence>